<dbReference type="PRINTS" id="PR00959">
    <property type="entry name" value="MEVGALKINASE"/>
</dbReference>
<feature type="region of interest" description="Disordered" evidence="14">
    <location>
        <begin position="1"/>
        <end position="25"/>
    </location>
</feature>
<proteinExistence type="inferred from homology"/>
<evidence type="ECO:0000259" key="17">
    <source>
        <dbReference type="Pfam" id="PF10509"/>
    </source>
</evidence>
<dbReference type="InterPro" id="IPR006203">
    <property type="entry name" value="GHMP_knse_ATP-bd_CS"/>
</dbReference>
<comment type="caution">
    <text evidence="18">The sequence shown here is derived from an EMBL/GenBank/DDBJ whole genome shotgun (WGS) entry which is preliminary data.</text>
</comment>
<feature type="domain" description="Galactokinase N-terminal" evidence="17">
    <location>
        <begin position="122"/>
        <end position="169"/>
    </location>
</feature>
<keyword evidence="8" id="KW-0067">ATP-binding</keyword>
<dbReference type="Gene3D" id="3.30.70.3170">
    <property type="match status" value="1"/>
</dbReference>
<accession>A0ABR0K351</accession>
<dbReference type="InterPro" id="IPR006204">
    <property type="entry name" value="GHMP_kinase_N_dom"/>
</dbReference>
<comment type="catalytic activity">
    <reaction evidence="13">
        <text>alpha-D-galactose + ATP = alpha-D-galactose 1-phosphate + ADP + H(+)</text>
        <dbReference type="Rhea" id="RHEA:13553"/>
        <dbReference type="ChEBI" id="CHEBI:15378"/>
        <dbReference type="ChEBI" id="CHEBI:28061"/>
        <dbReference type="ChEBI" id="CHEBI:30616"/>
        <dbReference type="ChEBI" id="CHEBI:58336"/>
        <dbReference type="ChEBI" id="CHEBI:456216"/>
        <dbReference type="EC" id="2.7.1.6"/>
    </reaction>
    <physiologicalReaction direction="left-to-right" evidence="13">
        <dbReference type="Rhea" id="RHEA:13554"/>
    </physiologicalReaction>
</comment>
<evidence type="ECO:0000256" key="13">
    <source>
        <dbReference type="ARBA" id="ARBA00049538"/>
    </source>
</evidence>
<keyword evidence="7" id="KW-0418">Kinase</keyword>
<dbReference type="Pfam" id="PF08544">
    <property type="entry name" value="GHMP_kinases_C"/>
    <property type="match status" value="1"/>
</dbReference>
<evidence type="ECO:0000256" key="10">
    <source>
        <dbReference type="ARBA" id="ARBA00023166"/>
    </source>
</evidence>
<dbReference type="EMBL" id="JAVRRG010000115">
    <property type="protein sequence ID" value="KAK5084124.1"/>
    <property type="molecule type" value="Genomic_DNA"/>
</dbReference>
<comment type="similarity">
    <text evidence="2">Belongs to the GHMP kinase family. GalK subfamily.</text>
</comment>
<dbReference type="InterPro" id="IPR019741">
    <property type="entry name" value="Galactokinase_CS"/>
</dbReference>
<keyword evidence="11" id="KW-0443">Lipid metabolism</keyword>
<evidence type="ECO:0000256" key="9">
    <source>
        <dbReference type="ARBA" id="ARBA00023011"/>
    </source>
</evidence>
<dbReference type="Gene3D" id="3.30.230.10">
    <property type="match status" value="1"/>
</dbReference>
<keyword evidence="5 18" id="KW-0808">Transferase</keyword>
<dbReference type="PRINTS" id="PR00473">
    <property type="entry name" value="GALCTOKINASE"/>
</dbReference>
<evidence type="ECO:0000256" key="7">
    <source>
        <dbReference type="ARBA" id="ARBA00022777"/>
    </source>
</evidence>
<evidence type="ECO:0000313" key="18">
    <source>
        <dbReference type="EMBL" id="KAK5084124.1"/>
    </source>
</evidence>
<organism evidence="18 19">
    <name type="scientific">Lithohypha guttulata</name>
    <dbReference type="NCBI Taxonomy" id="1690604"/>
    <lineage>
        <taxon>Eukaryota</taxon>
        <taxon>Fungi</taxon>
        <taxon>Dikarya</taxon>
        <taxon>Ascomycota</taxon>
        <taxon>Pezizomycotina</taxon>
        <taxon>Eurotiomycetes</taxon>
        <taxon>Chaetothyriomycetidae</taxon>
        <taxon>Chaetothyriales</taxon>
        <taxon>Trichomeriaceae</taxon>
        <taxon>Lithohypha</taxon>
    </lineage>
</organism>
<dbReference type="Proteomes" id="UP001345013">
    <property type="component" value="Unassembled WGS sequence"/>
</dbReference>
<dbReference type="Pfam" id="PF10509">
    <property type="entry name" value="GalKase_gal_bdg"/>
    <property type="match status" value="1"/>
</dbReference>
<dbReference type="SUPFAM" id="SSF55060">
    <property type="entry name" value="GHMP Kinase, C-terminal domain"/>
    <property type="match status" value="1"/>
</dbReference>
<keyword evidence="11" id="KW-0753">Steroid metabolism</keyword>
<keyword evidence="9" id="KW-0756">Sterol biosynthesis</keyword>
<feature type="domain" description="GHMP kinase N-terminal" evidence="15">
    <location>
        <begin position="220"/>
        <end position="304"/>
    </location>
</feature>
<keyword evidence="19" id="KW-1185">Reference proteome</keyword>
<sequence length="598" mass="65753">MRWAARGNGKTNGVNNDELPEPKPQISCPCKQNKLSGRCYWLILTPTSYLRCNPATKWIMVASFPLQVHEFCETLKGLEIVDDSIRMAKGVPKVTSLDEIYSNATDGALPEQKSRFRHLIDSFNKANGSKPDFVARSPGRVNIIGEHIDYSLYNVLPTAVLNDVLVAVKVKESSSESTMKVANTNDTKYPTAEFHVPQEGEVHMGEHDWSNYFKAGLRGSIHVLRKERGDNFQPKSMDVMIDGNVPAGGGLSSSAAFVCASALAVMAANGHEVSKQDLLDLCIVSERSVGVYSGGMDQAASIFSERGYLLYCRFFPEFSAEHVPVPAADPEITFLIAQSFVTSDKAVTAARHYNLRVVEVTLAAVTLAKFFDITLDPDSSSLGFSIRNFQEELMKKLGKGDLAEDKQLDIMINLIKEKLTQPSYSRANVARILEIEVSALEKAYFSKFDVEGDTFKLQQRALHVVEEARRVVAFKDTLSSNAGKKLNQDQLSYLGDLMNKTQDSCRDVYECSCPEIDDICAIARKNGAIGSRLTGAGWGGCTVHLVPQNKVEGVTQALKKEYYNKNFPDLSADKMEDAIVISKPGQGSSLITGEALNV</sequence>
<name>A0ABR0K351_9EURO</name>
<protein>
    <recommendedName>
        <fullName evidence="4">Galactokinase</fullName>
        <ecNumber evidence="3">2.7.1.6</ecNumber>
    </recommendedName>
    <alternativeName>
        <fullName evidence="12">Galactose kinase</fullName>
    </alternativeName>
</protein>
<evidence type="ECO:0000256" key="3">
    <source>
        <dbReference type="ARBA" id="ARBA00012315"/>
    </source>
</evidence>
<evidence type="ECO:0000259" key="15">
    <source>
        <dbReference type="Pfam" id="PF00288"/>
    </source>
</evidence>
<comment type="pathway">
    <text evidence="1">Carbohydrate metabolism; galactose metabolism.</text>
</comment>
<feature type="domain" description="GHMP kinase C-terminal" evidence="16">
    <location>
        <begin position="489"/>
        <end position="564"/>
    </location>
</feature>
<keyword evidence="10" id="KW-1207">Sterol metabolism</keyword>
<dbReference type="InterPro" id="IPR014721">
    <property type="entry name" value="Ribsml_uS5_D2-typ_fold_subgr"/>
</dbReference>
<dbReference type="Gene3D" id="1.20.1440.340">
    <property type="match status" value="1"/>
</dbReference>
<evidence type="ECO:0000313" key="19">
    <source>
        <dbReference type="Proteomes" id="UP001345013"/>
    </source>
</evidence>
<evidence type="ECO:0000256" key="6">
    <source>
        <dbReference type="ARBA" id="ARBA00022741"/>
    </source>
</evidence>
<evidence type="ECO:0000256" key="2">
    <source>
        <dbReference type="ARBA" id="ARBA00006566"/>
    </source>
</evidence>
<dbReference type="PANTHER" id="PTHR10457">
    <property type="entry name" value="MEVALONATE KINASE/GALACTOKINASE"/>
    <property type="match status" value="1"/>
</dbReference>
<keyword evidence="6" id="KW-0547">Nucleotide-binding</keyword>
<evidence type="ECO:0000256" key="14">
    <source>
        <dbReference type="SAM" id="MobiDB-lite"/>
    </source>
</evidence>
<dbReference type="InterPro" id="IPR000705">
    <property type="entry name" value="Galactokinase"/>
</dbReference>
<dbReference type="EC" id="2.7.1.6" evidence="3"/>
<reference evidence="18 19" key="1">
    <citation type="submission" date="2023-08" db="EMBL/GenBank/DDBJ databases">
        <title>Black Yeasts Isolated from many extreme environments.</title>
        <authorList>
            <person name="Coleine C."/>
            <person name="Stajich J.E."/>
            <person name="Selbmann L."/>
        </authorList>
    </citation>
    <scope>NUCLEOTIDE SEQUENCE [LARGE SCALE GENOMIC DNA]</scope>
    <source>
        <strain evidence="18 19">CCFEE 5885</strain>
    </source>
</reference>
<evidence type="ECO:0000256" key="12">
    <source>
        <dbReference type="ARBA" id="ARBA00029590"/>
    </source>
</evidence>
<evidence type="ECO:0000256" key="4">
    <source>
        <dbReference type="ARBA" id="ARBA00019487"/>
    </source>
</evidence>
<dbReference type="PROSITE" id="PS00106">
    <property type="entry name" value="GALACTOKINASE"/>
    <property type="match status" value="1"/>
</dbReference>
<dbReference type="GO" id="GO:0004335">
    <property type="term" value="F:galactokinase activity"/>
    <property type="evidence" value="ECO:0007669"/>
    <property type="project" value="UniProtKB-EC"/>
</dbReference>
<keyword evidence="9" id="KW-0444">Lipid biosynthesis</keyword>
<dbReference type="InterPro" id="IPR020568">
    <property type="entry name" value="Ribosomal_Su5_D2-typ_SF"/>
</dbReference>
<evidence type="ECO:0000259" key="16">
    <source>
        <dbReference type="Pfam" id="PF08544"/>
    </source>
</evidence>
<dbReference type="NCBIfam" id="TIGR00131">
    <property type="entry name" value="gal_kin"/>
    <property type="match status" value="1"/>
</dbReference>
<evidence type="ECO:0000256" key="1">
    <source>
        <dbReference type="ARBA" id="ARBA00004947"/>
    </source>
</evidence>
<keyword evidence="9" id="KW-0752">Steroid biosynthesis</keyword>
<dbReference type="SUPFAM" id="SSF54211">
    <property type="entry name" value="Ribosomal protein S5 domain 2-like"/>
    <property type="match status" value="1"/>
</dbReference>
<dbReference type="InterPro" id="IPR019539">
    <property type="entry name" value="GalKase_N"/>
</dbReference>
<evidence type="ECO:0000256" key="11">
    <source>
        <dbReference type="ARBA" id="ARBA00023221"/>
    </source>
</evidence>
<evidence type="ECO:0000256" key="8">
    <source>
        <dbReference type="ARBA" id="ARBA00022840"/>
    </source>
</evidence>
<dbReference type="PROSITE" id="PS00627">
    <property type="entry name" value="GHMP_KINASES_ATP"/>
    <property type="match status" value="1"/>
</dbReference>
<dbReference type="Pfam" id="PF00288">
    <property type="entry name" value="GHMP_kinases_N"/>
    <property type="match status" value="1"/>
</dbReference>
<dbReference type="InterPro" id="IPR036554">
    <property type="entry name" value="GHMP_kinase_C_sf"/>
</dbReference>
<evidence type="ECO:0000256" key="5">
    <source>
        <dbReference type="ARBA" id="ARBA00022679"/>
    </source>
</evidence>
<dbReference type="InterPro" id="IPR013750">
    <property type="entry name" value="GHMP_kinase_C_dom"/>
</dbReference>
<gene>
    <name evidence="18" type="primary">GAL1</name>
    <name evidence="18" type="ORF">LTR24_007549</name>
</gene>
<dbReference type="PANTHER" id="PTHR10457:SF7">
    <property type="entry name" value="GALACTOKINASE-RELATED"/>
    <property type="match status" value="1"/>
</dbReference>